<dbReference type="Proteomes" id="UP000006729">
    <property type="component" value="Chromosome 8"/>
</dbReference>
<name>A0A2K1ZDF7_POPTR</name>
<gene>
    <name evidence="1" type="ORF">POPTR_008G074400</name>
</gene>
<dbReference type="AlphaFoldDB" id="A0A2K1ZDF7"/>
<reference evidence="1 2" key="1">
    <citation type="journal article" date="2006" name="Science">
        <title>The genome of black cottonwood, Populus trichocarpa (Torr. &amp; Gray).</title>
        <authorList>
            <person name="Tuskan G.A."/>
            <person name="Difazio S."/>
            <person name="Jansson S."/>
            <person name="Bohlmann J."/>
            <person name="Grigoriev I."/>
            <person name="Hellsten U."/>
            <person name="Putnam N."/>
            <person name="Ralph S."/>
            <person name="Rombauts S."/>
            <person name="Salamov A."/>
            <person name="Schein J."/>
            <person name="Sterck L."/>
            <person name="Aerts A."/>
            <person name="Bhalerao R.R."/>
            <person name="Bhalerao R.P."/>
            <person name="Blaudez D."/>
            <person name="Boerjan W."/>
            <person name="Brun A."/>
            <person name="Brunner A."/>
            <person name="Busov V."/>
            <person name="Campbell M."/>
            <person name="Carlson J."/>
            <person name="Chalot M."/>
            <person name="Chapman J."/>
            <person name="Chen G.L."/>
            <person name="Cooper D."/>
            <person name="Coutinho P.M."/>
            <person name="Couturier J."/>
            <person name="Covert S."/>
            <person name="Cronk Q."/>
            <person name="Cunningham R."/>
            <person name="Davis J."/>
            <person name="Degroeve S."/>
            <person name="Dejardin A."/>
            <person name="Depamphilis C."/>
            <person name="Detter J."/>
            <person name="Dirks B."/>
            <person name="Dubchak I."/>
            <person name="Duplessis S."/>
            <person name="Ehlting J."/>
            <person name="Ellis B."/>
            <person name="Gendler K."/>
            <person name="Goodstein D."/>
            <person name="Gribskov M."/>
            <person name="Grimwood J."/>
            <person name="Groover A."/>
            <person name="Gunter L."/>
            <person name="Hamberger B."/>
            <person name="Heinze B."/>
            <person name="Helariutta Y."/>
            <person name="Henrissat B."/>
            <person name="Holligan D."/>
            <person name="Holt R."/>
            <person name="Huang W."/>
            <person name="Islam-Faridi N."/>
            <person name="Jones S."/>
            <person name="Jones-Rhoades M."/>
            <person name="Jorgensen R."/>
            <person name="Joshi C."/>
            <person name="Kangasjarvi J."/>
            <person name="Karlsson J."/>
            <person name="Kelleher C."/>
            <person name="Kirkpatrick R."/>
            <person name="Kirst M."/>
            <person name="Kohler A."/>
            <person name="Kalluri U."/>
            <person name="Larimer F."/>
            <person name="Leebens-Mack J."/>
            <person name="Leple J.C."/>
            <person name="Locascio P."/>
            <person name="Lou Y."/>
            <person name="Lucas S."/>
            <person name="Martin F."/>
            <person name="Montanini B."/>
            <person name="Napoli C."/>
            <person name="Nelson D.R."/>
            <person name="Nelson C."/>
            <person name="Nieminen K."/>
            <person name="Nilsson O."/>
            <person name="Pereda V."/>
            <person name="Peter G."/>
            <person name="Philippe R."/>
            <person name="Pilate G."/>
            <person name="Poliakov A."/>
            <person name="Razumovskaya J."/>
            <person name="Richardson P."/>
            <person name="Rinaldi C."/>
            <person name="Ritland K."/>
            <person name="Rouze P."/>
            <person name="Ryaboy D."/>
            <person name="Schmutz J."/>
            <person name="Schrader J."/>
            <person name="Segerman B."/>
            <person name="Shin H."/>
            <person name="Siddiqui A."/>
            <person name="Sterky F."/>
            <person name="Terry A."/>
            <person name="Tsai C.J."/>
            <person name="Uberbacher E."/>
            <person name="Unneberg P."/>
            <person name="Vahala J."/>
            <person name="Wall K."/>
            <person name="Wessler S."/>
            <person name="Yang G."/>
            <person name="Yin T."/>
            <person name="Douglas C."/>
            <person name="Marra M."/>
            <person name="Sandberg G."/>
            <person name="Van de Peer Y."/>
            <person name="Rokhsar D."/>
        </authorList>
    </citation>
    <scope>NUCLEOTIDE SEQUENCE [LARGE SCALE GENOMIC DNA]</scope>
    <source>
        <strain evidence="2">cv. Nisqually</strain>
    </source>
</reference>
<protein>
    <submittedName>
        <fullName evidence="1">Uncharacterized protein</fullName>
    </submittedName>
</protein>
<proteinExistence type="predicted"/>
<evidence type="ECO:0000313" key="2">
    <source>
        <dbReference type="Proteomes" id="UP000006729"/>
    </source>
</evidence>
<evidence type="ECO:0000313" key="1">
    <source>
        <dbReference type="EMBL" id="PNT23297.1"/>
    </source>
</evidence>
<organism evidence="1 2">
    <name type="scientific">Populus trichocarpa</name>
    <name type="common">Western balsam poplar</name>
    <name type="synonym">Populus balsamifera subsp. trichocarpa</name>
    <dbReference type="NCBI Taxonomy" id="3694"/>
    <lineage>
        <taxon>Eukaryota</taxon>
        <taxon>Viridiplantae</taxon>
        <taxon>Streptophyta</taxon>
        <taxon>Embryophyta</taxon>
        <taxon>Tracheophyta</taxon>
        <taxon>Spermatophyta</taxon>
        <taxon>Magnoliopsida</taxon>
        <taxon>eudicotyledons</taxon>
        <taxon>Gunneridae</taxon>
        <taxon>Pentapetalae</taxon>
        <taxon>rosids</taxon>
        <taxon>fabids</taxon>
        <taxon>Malpighiales</taxon>
        <taxon>Salicaceae</taxon>
        <taxon>Saliceae</taxon>
        <taxon>Populus</taxon>
    </lineage>
</organism>
<accession>A0A2K1ZDF7</accession>
<sequence length="73" mass="8901">MMKPLEKRRKEKSLHCYIIHSFQDHIPCIQPYLHALPNRKEARYSRSFHHHTFYPDLIVELTINNLCPNKFVR</sequence>
<dbReference type="InParanoid" id="A0A2K1ZDF7"/>
<dbReference type="EMBL" id="CM009297">
    <property type="protein sequence ID" value="PNT23297.1"/>
    <property type="molecule type" value="Genomic_DNA"/>
</dbReference>
<keyword evidence="2" id="KW-1185">Reference proteome</keyword>